<dbReference type="EMBL" id="CP067393">
    <property type="protein sequence ID" value="QQP84645.1"/>
    <property type="molecule type" value="Genomic_DNA"/>
</dbReference>
<keyword evidence="2" id="KW-1185">Reference proteome</keyword>
<dbReference type="AlphaFoldDB" id="A0A974NDC0"/>
<dbReference type="RefSeq" id="WP_201090542.1">
    <property type="nucleotide sequence ID" value="NZ_CP067393.1"/>
</dbReference>
<organism evidence="1 2">
    <name type="scientific">Entomomonas asaccharolytica</name>
    <dbReference type="NCBI Taxonomy" id="2785331"/>
    <lineage>
        <taxon>Bacteria</taxon>
        <taxon>Pseudomonadati</taxon>
        <taxon>Pseudomonadota</taxon>
        <taxon>Gammaproteobacteria</taxon>
        <taxon>Pseudomonadales</taxon>
        <taxon>Pseudomonadaceae</taxon>
        <taxon>Entomomonas</taxon>
    </lineage>
</organism>
<name>A0A974NDC0_9GAMM</name>
<protein>
    <submittedName>
        <fullName evidence="1">Uncharacterized protein</fullName>
    </submittedName>
</protein>
<proteinExistence type="predicted"/>
<sequence>MIICLLGCTPRVTFFPDNLPVAIVGEPYNTEIKIQGGGAGISSSSFYIDISPTNGLKAEVIHIPEPYSSIRIYGEPENSVDTTIQIFGDTLGTSFPGKEFNKTYVIKVKETE</sequence>
<accession>A0A974NDC0</accession>
<reference evidence="1 2" key="1">
    <citation type="submission" date="2021-01" db="EMBL/GenBank/DDBJ databases">
        <title>Entomomonas sp. F2A isolated from a house cricket (Acheta domesticus).</title>
        <authorList>
            <person name="Spergser J."/>
            <person name="Busse H.-J."/>
        </authorList>
    </citation>
    <scope>NUCLEOTIDE SEQUENCE [LARGE SCALE GENOMIC DNA]</scope>
    <source>
        <strain evidence="1 2">F2A</strain>
    </source>
</reference>
<evidence type="ECO:0000313" key="1">
    <source>
        <dbReference type="EMBL" id="QQP84645.1"/>
    </source>
</evidence>
<gene>
    <name evidence="1" type="ORF">JHT90_09510</name>
</gene>
<dbReference type="Proteomes" id="UP000595278">
    <property type="component" value="Chromosome"/>
</dbReference>
<dbReference type="KEGG" id="eaz:JHT90_09510"/>
<evidence type="ECO:0000313" key="2">
    <source>
        <dbReference type="Proteomes" id="UP000595278"/>
    </source>
</evidence>